<gene>
    <name evidence="4" type="ORF">J2S44_002940</name>
</gene>
<reference evidence="4 5" key="1">
    <citation type="submission" date="2023-07" db="EMBL/GenBank/DDBJ databases">
        <title>Sequencing the genomes of 1000 actinobacteria strains.</title>
        <authorList>
            <person name="Klenk H.-P."/>
        </authorList>
    </citation>
    <scope>NUCLEOTIDE SEQUENCE [LARGE SCALE GENOMIC DNA]</scope>
    <source>
        <strain evidence="4 5">DSM 44711</strain>
    </source>
</reference>
<dbReference type="PROSITE" id="PS50887">
    <property type="entry name" value="GGDEF"/>
    <property type="match status" value="1"/>
</dbReference>
<proteinExistence type="predicted"/>
<accession>A0AAE4CS65</accession>
<keyword evidence="5" id="KW-1185">Reference proteome</keyword>
<dbReference type="Pfam" id="PF00563">
    <property type="entry name" value="EAL"/>
    <property type="match status" value="1"/>
</dbReference>
<sequence length="847" mass="88472">MGGAVRTLHASVLAVGLAAALLGLLLPAAGTLTGGLPTPIRWAVVAGLVACGQLARVRVQVATGSVSLTWGEAALIVGLHLLPAQWLPAATAAGAVLAWTVLSAGRPHRATADTVHAGASLVAGTAAAAALALAIGPAPGAALTFAGALQLTAAASVYLAVSVGLAVLTLTVRHGLPVPVLAWPALRAKLPLFAGNVLVGIASVAVIGVDPRWLFFLLPALWFIHRAYGQRLRHEEDRRTWIAFAAATGTLAGPDQRAVATAGAEGALDLFGAERVEVDVVTPTGVNRYTADHDGLVVAAPPANEPSDPDTLVARSLVAAERLLGEIRVHFSAPTGAASTNEAVLSAYGDALALALGNAAISAQVHELTEQAVYQAAHDPLTELTNRVALLAEGDAALGELDRDAPAALLLFDVDRLKRVNEAMGHAAGDALLRTLSDRLLSLARPGELLARLDGDEFALLLTAADGPRAYRAVPPPRPMIAVAPETPHEAPPPPAEPPLLRRARQIAERLSEPVEVCDVLMSVEVTVGVAVSPAGVADMAERVRQAEHAMYRAKAANARIAAYDSAADAATVDHLSLLAEMRAALAADDQLVLDMQPAVDLATGAPTGVEALIRWEHPRRGLLTPADFVRAVEESELLARFTGYVLDQALATAGEWRAQGLDVPISVNLSARNLLDPRLPGEVGALLRRHHVPPHLLVLEITETVAMSRTGAVDDVIDGLRELGVQLSLDDFGTGFSSLSFITRIPVDELKVDRSFVRDMAGSTRATAVIRATVELGRRINARVVAEGVETADQRAALVSLGCDSGQGYHFCRPVRRDKIVSLLRSLHDSATRATVVPLRAADDAS</sequence>
<evidence type="ECO:0000259" key="3">
    <source>
        <dbReference type="PROSITE" id="PS50887"/>
    </source>
</evidence>
<dbReference type="InterPro" id="IPR029787">
    <property type="entry name" value="Nucleotide_cyclase"/>
</dbReference>
<dbReference type="Pfam" id="PF00990">
    <property type="entry name" value="GGDEF"/>
    <property type="match status" value="1"/>
</dbReference>
<dbReference type="SUPFAM" id="SSF141868">
    <property type="entry name" value="EAL domain-like"/>
    <property type="match status" value="1"/>
</dbReference>
<feature type="transmembrane region" description="Helical" evidence="1">
    <location>
        <begin position="190"/>
        <end position="207"/>
    </location>
</feature>
<feature type="domain" description="GGDEF" evidence="3">
    <location>
        <begin position="405"/>
        <end position="566"/>
    </location>
</feature>
<evidence type="ECO:0000256" key="1">
    <source>
        <dbReference type="SAM" id="Phobius"/>
    </source>
</evidence>
<dbReference type="Proteomes" id="UP001183629">
    <property type="component" value="Unassembled WGS sequence"/>
</dbReference>
<evidence type="ECO:0000259" key="2">
    <source>
        <dbReference type="PROSITE" id="PS50883"/>
    </source>
</evidence>
<organism evidence="4 5">
    <name type="scientific">Catenuloplanes niger</name>
    <dbReference type="NCBI Taxonomy" id="587534"/>
    <lineage>
        <taxon>Bacteria</taxon>
        <taxon>Bacillati</taxon>
        <taxon>Actinomycetota</taxon>
        <taxon>Actinomycetes</taxon>
        <taxon>Micromonosporales</taxon>
        <taxon>Micromonosporaceae</taxon>
        <taxon>Catenuloplanes</taxon>
    </lineage>
</organism>
<evidence type="ECO:0000313" key="5">
    <source>
        <dbReference type="Proteomes" id="UP001183629"/>
    </source>
</evidence>
<dbReference type="Gene3D" id="3.20.20.450">
    <property type="entry name" value="EAL domain"/>
    <property type="match status" value="1"/>
</dbReference>
<feature type="transmembrane region" description="Helical" evidence="1">
    <location>
        <begin position="86"/>
        <end position="105"/>
    </location>
</feature>
<evidence type="ECO:0000313" key="4">
    <source>
        <dbReference type="EMBL" id="MDR7322690.1"/>
    </source>
</evidence>
<feature type="transmembrane region" description="Helical" evidence="1">
    <location>
        <begin position="117"/>
        <end position="136"/>
    </location>
</feature>
<feature type="domain" description="EAL" evidence="2">
    <location>
        <begin position="575"/>
        <end position="829"/>
    </location>
</feature>
<dbReference type="CDD" id="cd01949">
    <property type="entry name" value="GGDEF"/>
    <property type="match status" value="1"/>
</dbReference>
<comment type="caution">
    <text evidence="4">The sequence shown here is derived from an EMBL/GenBank/DDBJ whole genome shotgun (WGS) entry which is preliminary data.</text>
</comment>
<dbReference type="InterPro" id="IPR035919">
    <property type="entry name" value="EAL_sf"/>
</dbReference>
<dbReference type="InterPro" id="IPR000160">
    <property type="entry name" value="GGDEF_dom"/>
</dbReference>
<name>A0AAE4CS65_9ACTN</name>
<dbReference type="InterPro" id="IPR050706">
    <property type="entry name" value="Cyclic-di-GMP_PDE-like"/>
</dbReference>
<dbReference type="GO" id="GO:0071111">
    <property type="term" value="F:cyclic-guanylate-specific phosphodiesterase activity"/>
    <property type="evidence" value="ECO:0007669"/>
    <property type="project" value="InterPro"/>
</dbReference>
<protein>
    <submittedName>
        <fullName evidence="4">Signal transduction protein with EAL and GGDEF domain</fullName>
    </submittedName>
</protein>
<dbReference type="EMBL" id="JAVDYC010000001">
    <property type="protein sequence ID" value="MDR7322690.1"/>
    <property type="molecule type" value="Genomic_DNA"/>
</dbReference>
<keyword evidence="1" id="KW-1133">Transmembrane helix</keyword>
<dbReference type="SMART" id="SM00267">
    <property type="entry name" value="GGDEF"/>
    <property type="match status" value="1"/>
</dbReference>
<dbReference type="SUPFAM" id="SSF55073">
    <property type="entry name" value="Nucleotide cyclase"/>
    <property type="match status" value="2"/>
</dbReference>
<dbReference type="PANTHER" id="PTHR33121:SF70">
    <property type="entry name" value="SIGNALING PROTEIN YKOW"/>
    <property type="match status" value="1"/>
</dbReference>
<dbReference type="InterPro" id="IPR043128">
    <property type="entry name" value="Rev_trsase/Diguanyl_cyclase"/>
</dbReference>
<dbReference type="Gene3D" id="3.30.70.270">
    <property type="match status" value="1"/>
</dbReference>
<keyword evidence="1" id="KW-0472">Membrane</keyword>
<dbReference type="PANTHER" id="PTHR33121">
    <property type="entry name" value="CYCLIC DI-GMP PHOSPHODIESTERASE PDEF"/>
    <property type="match status" value="1"/>
</dbReference>
<dbReference type="CDD" id="cd01948">
    <property type="entry name" value="EAL"/>
    <property type="match status" value="1"/>
</dbReference>
<dbReference type="NCBIfam" id="TIGR00254">
    <property type="entry name" value="GGDEF"/>
    <property type="match status" value="1"/>
</dbReference>
<dbReference type="AlphaFoldDB" id="A0AAE4CS65"/>
<dbReference type="PROSITE" id="PS50883">
    <property type="entry name" value="EAL"/>
    <property type="match status" value="1"/>
</dbReference>
<dbReference type="SMART" id="SM00052">
    <property type="entry name" value="EAL"/>
    <property type="match status" value="1"/>
</dbReference>
<dbReference type="InterPro" id="IPR001633">
    <property type="entry name" value="EAL_dom"/>
</dbReference>
<feature type="transmembrane region" description="Helical" evidence="1">
    <location>
        <begin position="148"/>
        <end position="170"/>
    </location>
</feature>
<keyword evidence="1" id="KW-0812">Transmembrane</keyword>